<feature type="compositionally biased region" description="Low complexity" evidence="1">
    <location>
        <begin position="360"/>
        <end position="378"/>
    </location>
</feature>
<feature type="non-terminal residue" evidence="2">
    <location>
        <position position="449"/>
    </location>
</feature>
<protein>
    <submittedName>
        <fullName evidence="2">Uncharacterized protein</fullName>
    </submittedName>
</protein>
<accession>A0ABN9QG34</accession>
<dbReference type="EMBL" id="CAUYUJ010003069">
    <property type="protein sequence ID" value="CAK0803706.1"/>
    <property type="molecule type" value="Genomic_DNA"/>
</dbReference>
<feature type="compositionally biased region" description="Basic residues" evidence="1">
    <location>
        <begin position="172"/>
        <end position="188"/>
    </location>
</feature>
<feature type="compositionally biased region" description="Gly residues" evidence="1">
    <location>
        <begin position="343"/>
        <end position="359"/>
    </location>
</feature>
<comment type="caution">
    <text evidence="2">The sequence shown here is derived from an EMBL/GenBank/DDBJ whole genome shotgun (WGS) entry which is preliminary data.</text>
</comment>
<sequence>RVPGRVRAAVPGAGAAAPGGDVVQRRGALFQHRAAGGGPPDTEPCESGPIQGILEPERASRAWVAEVWHLGMGCHVGCVRIRLECSKAPQAVASWFVVSQVSVNGVGRLRGVGTVADLSRDGCGPSPPWSPEREAPAPSAAAGTQPSVAAGEAWQPRGTLGRQGPLVPSRNTGRRRPRAKRRQRRRAPPRTGGGGRGAVGLGGRPLPLAAAERGPGPGGEKRRLLFKCAGVRDLLFAGGPGAAGAGPRLDGCRVEIARGAVEAAVRALEPLQPERREHPGAGEAAALPAEADLVEEVVALLQAATAKKERNWLRTAGASGATRIGTAPTGSAAPTRPALAGASGAGASGRPGARGGGRSAGTAARRPGTAGARRAPGARARRPRASQRAGERRGPGRVEREARAPGRMAGGGVTRRGRLTAYTFTLGPRVGEESTSRRLATYFRPARWL</sequence>
<evidence type="ECO:0000313" key="3">
    <source>
        <dbReference type="Proteomes" id="UP001189429"/>
    </source>
</evidence>
<keyword evidence="3" id="KW-1185">Reference proteome</keyword>
<gene>
    <name evidence="2" type="ORF">PCOR1329_LOCUS10777</name>
</gene>
<name>A0ABN9QG34_9DINO</name>
<evidence type="ECO:0000256" key="1">
    <source>
        <dbReference type="SAM" id="MobiDB-lite"/>
    </source>
</evidence>
<feature type="region of interest" description="Disordered" evidence="1">
    <location>
        <begin position="116"/>
        <end position="220"/>
    </location>
</feature>
<feature type="non-terminal residue" evidence="2">
    <location>
        <position position="1"/>
    </location>
</feature>
<feature type="compositionally biased region" description="Low complexity" evidence="1">
    <location>
        <begin position="204"/>
        <end position="214"/>
    </location>
</feature>
<proteinExistence type="predicted"/>
<reference evidence="2" key="1">
    <citation type="submission" date="2023-10" db="EMBL/GenBank/DDBJ databases">
        <authorList>
            <person name="Chen Y."/>
            <person name="Shah S."/>
            <person name="Dougan E. K."/>
            <person name="Thang M."/>
            <person name="Chan C."/>
        </authorList>
    </citation>
    <scope>NUCLEOTIDE SEQUENCE [LARGE SCALE GENOMIC DNA]</scope>
</reference>
<dbReference type="Proteomes" id="UP001189429">
    <property type="component" value="Unassembled WGS sequence"/>
</dbReference>
<feature type="region of interest" description="Disordered" evidence="1">
    <location>
        <begin position="319"/>
        <end position="413"/>
    </location>
</feature>
<feature type="compositionally biased region" description="Gly residues" evidence="1">
    <location>
        <begin position="191"/>
        <end position="203"/>
    </location>
</feature>
<evidence type="ECO:0000313" key="2">
    <source>
        <dbReference type="EMBL" id="CAK0803706.1"/>
    </source>
</evidence>
<feature type="compositionally biased region" description="Basic and acidic residues" evidence="1">
    <location>
        <begin position="389"/>
        <end position="404"/>
    </location>
</feature>
<organism evidence="2 3">
    <name type="scientific">Prorocentrum cordatum</name>
    <dbReference type="NCBI Taxonomy" id="2364126"/>
    <lineage>
        <taxon>Eukaryota</taxon>
        <taxon>Sar</taxon>
        <taxon>Alveolata</taxon>
        <taxon>Dinophyceae</taxon>
        <taxon>Prorocentrales</taxon>
        <taxon>Prorocentraceae</taxon>
        <taxon>Prorocentrum</taxon>
    </lineage>
</organism>